<protein>
    <recommendedName>
        <fullName evidence="2">DUF6830 domain-containing protein</fullName>
    </recommendedName>
</protein>
<evidence type="ECO:0000259" key="2">
    <source>
        <dbReference type="Pfam" id="PF20722"/>
    </source>
</evidence>
<dbReference type="OrthoDB" id="3232986at2759"/>
<dbReference type="Pfam" id="PF20722">
    <property type="entry name" value="DUF6830"/>
    <property type="match status" value="1"/>
</dbReference>
<keyword evidence="4" id="KW-1185">Reference proteome</keyword>
<dbReference type="InterPro" id="IPR049233">
    <property type="entry name" value="DUF6830"/>
</dbReference>
<sequence>MQSHLPAGATLLGVILSLDKTNITNMMGGQVAHPLLLSLMNIKMEHRNKASNHGFLLAALLPVVEFIHPTKRMQMILNDRLIHECLDIVLEPLKQAAQLGHMIGIDASMCSRADIPSHFGHIQNFGDPFRHPARQGATTLAQLDSIAINPDDLEHYFAAYEDNYLSGVSKPFWCNWPLAEPSWCLAIVGKKELDFRYSVLQQVVGLCHFKSGVSKLKQVTGRAQRDLQHYIIGVIAGAATPSFVIAICALSDFCYLSQPPIISKATREKIKNALQEFHDHKKTIIDLGACCGEKNRPLKHWHIPKLELMQSIVPSITAVGSLLQWSADTTEHAHIAVINDPAEVTNNHEYNPQICQFLDRQEKCHLFDHMTRLSTVNKAMHTNEDAEDDVEEQEDDEHLDEDNTNPAATFDEFWGSNHQPTNFFRLVSNGQNGPDMWPPCTFLAGCMAVHLNACPSIPRISIDNIANTFSLPDLRATFADYYHHDGPSFHDLHTFGHPRRAAQDVPLCFDDVEVWHKVQVQQKSFHDPSIIC</sequence>
<evidence type="ECO:0000313" key="3">
    <source>
        <dbReference type="EMBL" id="KIJ12087.1"/>
    </source>
</evidence>
<feature type="domain" description="DUF6830" evidence="2">
    <location>
        <begin position="429"/>
        <end position="529"/>
    </location>
</feature>
<feature type="region of interest" description="Disordered" evidence="1">
    <location>
        <begin position="383"/>
        <end position="403"/>
    </location>
</feature>
<dbReference type="AlphaFoldDB" id="A0A0C9TWM5"/>
<dbReference type="HOGENOM" id="CLU_006344_10_2_1"/>
<reference evidence="3 4" key="1">
    <citation type="submission" date="2014-06" db="EMBL/GenBank/DDBJ databases">
        <authorList>
            <consortium name="DOE Joint Genome Institute"/>
            <person name="Kuo A."/>
            <person name="Kohler A."/>
            <person name="Nagy L.G."/>
            <person name="Floudas D."/>
            <person name="Copeland A."/>
            <person name="Barry K.W."/>
            <person name="Cichocki N."/>
            <person name="Veneault-Fourrey C."/>
            <person name="LaButti K."/>
            <person name="Lindquist E.A."/>
            <person name="Lipzen A."/>
            <person name="Lundell T."/>
            <person name="Morin E."/>
            <person name="Murat C."/>
            <person name="Sun H."/>
            <person name="Tunlid A."/>
            <person name="Henrissat B."/>
            <person name="Grigoriev I.V."/>
            <person name="Hibbett D.S."/>
            <person name="Martin F."/>
            <person name="Nordberg H.P."/>
            <person name="Cantor M.N."/>
            <person name="Hua S.X."/>
        </authorList>
    </citation>
    <scope>NUCLEOTIDE SEQUENCE [LARGE SCALE GENOMIC DNA]</scope>
    <source>
        <strain evidence="3 4">ATCC 200175</strain>
    </source>
</reference>
<dbReference type="EMBL" id="KN819369">
    <property type="protein sequence ID" value="KIJ12087.1"/>
    <property type="molecule type" value="Genomic_DNA"/>
</dbReference>
<reference evidence="4" key="2">
    <citation type="submission" date="2015-01" db="EMBL/GenBank/DDBJ databases">
        <title>Evolutionary Origins and Diversification of the Mycorrhizal Mutualists.</title>
        <authorList>
            <consortium name="DOE Joint Genome Institute"/>
            <consortium name="Mycorrhizal Genomics Consortium"/>
            <person name="Kohler A."/>
            <person name="Kuo A."/>
            <person name="Nagy L.G."/>
            <person name="Floudas D."/>
            <person name="Copeland A."/>
            <person name="Barry K.W."/>
            <person name="Cichocki N."/>
            <person name="Veneault-Fourrey C."/>
            <person name="LaButti K."/>
            <person name="Lindquist E.A."/>
            <person name="Lipzen A."/>
            <person name="Lundell T."/>
            <person name="Morin E."/>
            <person name="Murat C."/>
            <person name="Riley R."/>
            <person name="Ohm R."/>
            <person name="Sun H."/>
            <person name="Tunlid A."/>
            <person name="Henrissat B."/>
            <person name="Grigoriev I.V."/>
            <person name="Hibbett D.S."/>
            <person name="Martin F."/>
        </authorList>
    </citation>
    <scope>NUCLEOTIDE SEQUENCE [LARGE SCALE GENOMIC DNA]</scope>
    <source>
        <strain evidence="4">ATCC 200175</strain>
    </source>
</reference>
<evidence type="ECO:0000313" key="4">
    <source>
        <dbReference type="Proteomes" id="UP000053647"/>
    </source>
</evidence>
<dbReference type="InterPro" id="IPR041078">
    <property type="entry name" value="Plavaka"/>
</dbReference>
<feature type="compositionally biased region" description="Acidic residues" evidence="1">
    <location>
        <begin position="385"/>
        <end position="403"/>
    </location>
</feature>
<dbReference type="Pfam" id="PF18759">
    <property type="entry name" value="Plavaka"/>
    <property type="match status" value="1"/>
</dbReference>
<organism evidence="3 4">
    <name type="scientific">Paxillus involutus ATCC 200175</name>
    <dbReference type="NCBI Taxonomy" id="664439"/>
    <lineage>
        <taxon>Eukaryota</taxon>
        <taxon>Fungi</taxon>
        <taxon>Dikarya</taxon>
        <taxon>Basidiomycota</taxon>
        <taxon>Agaricomycotina</taxon>
        <taxon>Agaricomycetes</taxon>
        <taxon>Agaricomycetidae</taxon>
        <taxon>Boletales</taxon>
        <taxon>Paxilineae</taxon>
        <taxon>Paxillaceae</taxon>
        <taxon>Paxillus</taxon>
    </lineage>
</organism>
<evidence type="ECO:0000256" key="1">
    <source>
        <dbReference type="SAM" id="MobiDB-lite"/>
    </source>
</evidence>
<proteinExistence type="predicted"/>
<name>A0A0C9TWM5_PAXIN</name>
<gene>
    <name evidence="3" type="ORF">PAXINDRAFT_15114</name>
</gene>
<dbReference type="Proteomes" id="UP000053647">
    <property type="component" value="Unassembled WGS sequence"/>
</dbReference>
<accession>A0A0C9TWM5</accession>